<dbReference type="GO" id="GO:0003700">
    <property type="term" value="F:DNA-binding transcription factor activity"/>
    <property type="evidence" value="ECO:0007669"/>
    <property type="project" value="InterPro"/>
</dbReference>
<proteinExistence type="inferred from homology"/>
<dbReference type="OrthoDB" id="7776850at2"/>
<comment type="caution">
    <text evidence="6">The sequence shown here is derived from an EMBL/GenBank/DDBJ whole genome shotgun (WGS) entry which is preliminary data.</text>
</comment>
<dbReference type="PATRIC" id="fig|1288298.3.peg.1704"/>
<dbReference type="PANTHER" id="PTHR30126:SF94">
    <property type="entry name" value="LYSR FAMILY TRANSCRIPTIONAL REGULATOR"/>
    <property type="match status" value="1"/>
</dbReference>
<dbReference type="SUPFAM" id="SSF53850">
    <property type="entry name" value="Periplasmic binding protein-like II"/>
    <property type="match status" value="1"/>
</dbReference>
<evidence type="ECO:0000256" key="1">
    <source>
        <dbReference type="ARBA" id="ARBA00009437"/>
    </source>
</evidence>
<dbReference type="InterPro" id="IPR036390">
    <property type="entry name" value="WH_DNA-bd_sf"/>
</dbReference>
<dbReference type="PROSITE" id="PS50931">
    <property type="entry name" value="HTH_LYSR"/>
    <property type="match status" value="1"/>
</dbReference>
<reference evidence="6 7" key="1">
    <citation type="submission" date="2013-01" db="EMBL/GenBank/DDBJ databases">
        <authorList>
            <person name="Fiebig A."/>
            <person name="Goeker M."/>
            <person name="Klenk H.-P.P."/>
        </authorList>
    </citation>
    <scope>NUCLEOTIDE SEQUENCE [LARGE SCALE GENOMIC DNA]</scope>
    <source>
        <strain evidence="6 7">DSM 17069</strain>
    </source>
</reference>
<dbReference type="PANTHER" id="PTHR30126">
    <property type="entry name" value="HTH-TYPE TRANSCRIPTIONAL REGULATOR"/>
    <property type="match status" value="1"/>
</dbReference>
<dbReference type="Gene3D" id="3.40.190.10">
    <property type="entry name" value="Periplasmic binding protein-like II"/>
    <property type="match status" value="2"/>
</dbReference>
<dbReference type="Gene3D" id="1.10.10.10">
    <property type="entry name" value="Winged helix-like DNA-binding domain superfamily/Winged helix DNA-binding domain"/>
    <property type="match status" value="1"/>
</dbReference>
<protein>
    <submittedName>
        <fullName evidence="6">Transcriptional regulator</fullName>
    </submittedName>
</protein>
<comment type="similarity">
    <text evidence="1">Belongs to the LysR transcriptional regulatory family.</text>
</comment>
<evidence type="ECO:0000256" key="3">
    <source>
        <dbReference type="ARBA" id="ARBA00023125"/>
    </source>
</evidence>
<dbReference type="Proteomes" id="UP000030021">
    <property type="component" value="Unassembled WGS sequence"/>
</dbReference>
<sequence length="321" mass="35376">MVESPGRITLWGIEVFMAAADERSISAAARRLGASPSAVSQQLTNLEGAVGATLLQRNARPIRLTPAGEIMHRRALAILNEAAQARAELAMSHLSTLTRFRLGMIEDLEADVTPQLLTHMAGELKGCQFLLETGASHHLYDQLDARALDVIVAAELGGEADWVEVHPVLREGFAVVAPRGVIRPERDVLRQLKRLPLIQYTQRHYMGRLISSHLARQNLSIPHRFELDSYHSILALVGQGAGWSILTPLALMRARRFADQIDVFELPMAPLTRTISVTARKGILQDMPATLAEKLKPILRDTIVTPIVARHPFLADGLSLF</sequence>
<dbReference type="FunFam" id="1.10.10.10:FF:000001">
    <property type="entry name" value="LysR family transcriptional regulator"/>
    <property type="match status" value="1"/>
</dbReference>
<evidence type="ECO:0000256" key="2">
    <source>
        <dbReference type="ARBA" id="ARBA00023015"/>
    </source>
</evidence>
<keyword evidence="4" id="KW-0804">Transcription</keyword>
<accession>A0A0A0HLD0</accession>
<dbReference type="Pfam" id="PF03466">
    <property type="entry name" value="LysR_substrate"/>
    <property type="match status" value="1"/>
</dbReference>
<name>A0A0A0HLD0_9RHOB</name>
<dbReference type="HOGENOM" id="CLU_039613_6_5_5"/>
<evidence type="ECO:0000313" key="6">
    <source>
        <dbReference type="EMBL" id="KGM88000.1"/>
    </source>
</evidence>
<dbReference type="Pfam" id="PF00126">
    <property type="entry name" value="HTH_1"/>
    <property type="match status" value="1"/>
</dbReference>
<dbReference type="AlphaFoldDB" id="A0A0A0HLD0"/>
<keyword evidence="3" id="KW-0238">DNA-binding</keyword>
<evidence type="ECO:0000313" key="7">
    <source>
        <dbReference type="Proteomes" id="UP000030021"/>
    </source>
</evidence>
<keyword evidence="2" id="KW-0805">Transcription regulation</keyword>
<organism evidence="6 7">
    <name type="scientific">Roseovarius mucosus DSM 17069</name>
    <dbReference type="NCBI Taxonomy" id="1288298"/>
    <lineage>
        <taxon>Bacteria</taxon>
        <taxon>Pseudomonadati</taxon>
        <taxon>Pseudomonadota</taxon>
        <taxon>Alphaproteobacteria</taxon>
        <taxon>Rhodobacterales</taxon>
        <taxon>Roseobacteraceae</taxon>
        <taxon>Roseovarius</taxon>
    </lineage>
</organism>
<dbReference type="GO" id="GO:0000976">
    <property type="term" value="F:transcription cis-regulatory region binding"/>
    <property type="evidence" value="ECO:0007669"/>
    <property type="project" value="TreeGrafter"/>
</dbReference>
<dbReference type="InterPro" id="IPR036388">
    <property type="entry name" value="WH-like_DNA-bd_sf"/>
</dbReference>
<feature type="domain" description="HTH lysR-type" evidence="5">
    <location>
        <begin position="8"/>
        <end position="65"/>
    </location>
</feature>
<dbReference type="eggNOG" id="COG0583">
    <property type="taxonomic scope" value="Bacteria"/>
</dbReference>
<dbReference type="InterPro" id="IPR005119">
    <property type="entry name" value="LysR_subst-bd"/>
</dbReference>
<evidence type="ECO:0000259" key="5">
    <source>
        <dbReference type="PROSITE" id="PS50931"/>
    </source>
</evidence>
<dbReference type="EMBL" id="AONH01000010">
    <property type="protein sequence ID" value="KGM88000.1"/>
    <property type="molecule type" value="Genomic_DNA"/>
</dbReference>
<dbReference type="RefSeq" id="WP_037272125.1">
    <property type="nucleotide sequence ID" value="NZ_KN293979.1"/>
</dbReference>
<evidence type="ECO:0000256" key="4">
    <source>
        <dbReference type="ARBA" id="ARBA00023163"/>
    </source>
</evidence>
<dbReference type="SUPFAM" id="SSF46785">
    <property type="entry name" value="Winged helix' DNA-binding domain"/>
    <property type="match status" value="1"/>
</dbReference>
<gene>
    <name evidence="6" type="ORF">rosmuc_01693</name>
</gene>
<dbReference type="InterPro" id="IPR000847">
    <property type="entry name" value="LysR_HTH_N"/>
</dbReference>
<dbReference type="STRING" id="215743.ROSMUCSMR3_02803"/>